<sequence length="88" mass="9980">MMKPEGRGELDEEVCVVWSMESGGQVFLYMETGNKVRRVPTDKKNNNFWVCVGVVQYSTRGSDRRRSLGVLELSKWYSTGATCNRVGL</sequence>
<proteinExistence type="predicted"/>
<dbReference type="EMBL" id="GBRH01226324">
    <property type="protein sequence ID" value="JAD71571.1"/>
    <property type="molecule type" value="Transcribed_RNA"/>
</dbReference>
<protein>
    <submittedName>
        <fullName evidence="1">Uncharacterized protein</fullName>
    </submittedName>
</protein>
<organism evidence="1">
    <name type="scientific">Arundo donax</name>
    <name type="common">Giant reed</name>
    <name type="synonym">Donax arundinaceus</name>
    <dbReference type="NCBI Taxonomy" id="35708"/>
    <lineage>
        <taxon>Eukaryota</taxon>
        <taxon>Viridiplantae</taxon>
        <taxon>Streptophyta</taxon>
        <taxon>Embryophyta</taxon>
        <taxon>Tracheophyta</taxon>
        <taxon>Spermatophyta</taxon>
        <taxon>Magnoliopsida</taxon>
        <taxon>Liliopsida</taxon>
        <taxon>Poales</taxon>
        <taxon>Poaceae</taxon>
        <taxon>PACMAD clade</taxon>
        <taxon>Arundinoideae</taxon>
        <taxon>Arundineae</taxon>
        <taxon>Arundo</taxon>
    </lineage>
</organism>
<reference evidence="1" key="2">
    <citation type="journal article" date="2015" name="Data Brief">
        <title>Shoot transcriptome of the giant reed, Arundo donax.</title>
        <authorList>
            <person name="Barrero R.A."/>
            <person name="Guerrero F.D."/>
            <person name="Moolhuijzen P."/>
            <person name="Goolsby J.A."/>
            <person name="Tidwell J."/>
            <person name="Bellgard S.E."/>
            <person name="Bellgard M.I."/>
        </authorList>
    </citation>
    <scope>NUCLEOTIDE SEQUENCE</scope>
    <source>
        <tissue evidence="1">Shoot tissue taken approximately 20 cm above the soil surface</tissue>
    </source>
</reference>
<dbReference type="AlphaFoldDB" id="A0A0A9C7Q2"/>
<reference evidence="1" key="1">
    <citation type="submission" date="2014-09" db="EMBL/GenBank/DDBJ databases">
        <authorList>
            <person name="Magalhaes I.L.F."/>
            <person name="Oliveira U."/>
            <person name="Santos F.R."/>
            <person name="Vidigal T.H.D.A."/>
            <person name="Brescovit A.D."/>
            <person name="Santos A.J."/>
        </authorList>
    </citation>
    <scope>NUCLEOTIDE SEQUENCE</scope>
    <source>
        <tissue evidence="1">Shoot tissue taken approximately 20 cm above the soil surface</tissue>
    </source>
</reference>
<accession>A0A0A9C7Q2</accession>
<name>A0A0A9C7Q2_ARUDO</name>
<evidence type="ECO:0000313" key="1">
    <source>
        <dbReference type="EMBL" id="JAD71571.1"/>
    </source>
</evidence>